<dbReference type="Proteomes" id="UP001445268">
    <property type="component" value="Chromosome"/>
</dbReference>
<keyword evidence="4" id="KW-0378">Hydrolase</keyword>
<dbReference type="SUPFAM" id="SSF88713">
    <property type="entry name" value="Glycoside hydrolase/deacetylase"/>
    <property type="match status" value="1"/>
</dbReference>
<reference evidence="4 5" key="1">
    <citation type="submission" date="2024-04" db="EMBL/GenBank/DDBJ databases">
        <title>Marinobacter sp. SBY-1.</title>
        <authorList>
            <person name="Pan C."/>
        </authorList>
    </citation>
    <scope>NUCLEOTIDE SEQUENCE [LARGE SCALE GENOMIC DNA]</scope>
    <source>
        <strain evidence="4 5">SBY-1</strain>
    </source>
</reference>
<dbReference type="PANTHER" id="PTHR34216">
    <property type="match status" value="1"/>
</dbReference>
<name>A0ABZ3E7A8_9GAMM</name>
<dbReference type="RefSeq" id="WP_342632372.1">
    <property type="nucleotide sequence ID" value="NZ_CP152380.1"/>
</dbReference>
<keyword evidence="5" id="KW-1185">Reference proteome</keyword>
<dbReference type="PANTHER" id="PTHR34216:SF3">
    <property type="entry name" value="POLY-BETA-1,6-N-ACETYL-D-GLUCOSAMINE N-DEACETYLASE"/>
    <property type="match status" value="1"/>
</dbReference>
<dbReference type="EMBL" id="CP152380">
    <property type="protein sequence ID" value="XAF55571.1"/>
    <property type="molecule type" value="Genomic_DNA"/>
</dbReference>
<keyword evidence="2" id="KW-0732">Signal</keyword>
<sequence>MTLNQFIYRMSRPLGGLKLAKFLSRNHPKILMYHRITEDPKGEGLTADQFRQQVRIIKRDFVPMTLRDLLKAHENGKVPENAVVVTFDDGYADFAEVAFPILEAEGIPATLFVTTGFVNGDIWLWPDQIRYAINHSSIDKLTLAGIDQELSIQGDPITSWNTIADYCLTITNQQKLTLIDALFDQLEVTKPSAPPSSFRPISWAQLADMVKRGLDVGSHSISHPILTKLDEIQLYEELKLSRQTLQRETGHPVDVFCYPNGGQSDFDERVQEKIKQCGYQYAVAAFPSRAPVSDRWCIKRYPVGPSLHMFEKSIFGFSYLAMTS</sequence>
<protein>
    <submittedName>
        <fullName evidence="4">Polysaccharide deacetylase family protein</fullName>
        <ecNumber evidence="4">3.-.-.-</ecNumber>
    </submittedName>
</protein>
<evidence type="ECO:0000259" key="3">
    <source>
        <dbReference type="PROSITE" id="PS51677"/>
    </source>
</evidence>
<feature type="domain" description="NodB homology" evidence="3">
    <location>
        <begin position="81"/>
        <end position="324"/>
    </location>
</feature>
<comment type="subcellular location">
    <subcellularLocation>
        <location evidence="1">Secreted</location>
    </subcellularLocation>
</comment>
<accession>A0ABZ3E7A8</accession>
<dbReference type="InterPro" id="IPR002509">
    <property type="entry name" value="NODB_dom"/>
</dbReference>
<dbReference type="EC" id="3.-.-.-" evidence="4"/>
<proteinExistence type="predicted"/>
<dbReference type="InterPro" id="IPR011330">
    <property type="entry name" value="Glyco_hydro/deAcase_b/a-brl"/>
</dbReference>
<dbReference type="PROSITE" id="PS51677">
    <property type="entry name" value="NODB"/>
    <property type="match status" value="1"/>
</dbReference>
<organism evidence="4 5">
    <name type="scientific">Marinobacter alkaliphilus</name>
    <dbReference type="NCBI Taxonomy" id="254719"/>
    <lineage>
        <taxon>Bacteria</taxon>
        <taxon>Pseudomonadati</taxon>
        <taxon>Pseudomonadota</taxon>
        <taxon>Gammaproteobacteria</taxon>
        <taxon>Pseudomonadales</taxon>
        <taxon>Marinobacteraceae</taxon>
        <taxon>Marinobacter</taxon>
    </lineage>
</organism>
<dbReference type="Gene3D" id="3.20.20.370">
    <property type="entry name" value="Glycoside hydrolase/deacetylase"/>
    <property type="match status" value="1"/>
</dbReference>
<dbReference type="Pfam" id="PF01522">
    <property type="entry name" value="Polysacc_deac_1"/>
    <property type="match status" value="2"/>
</dbReference>
<evidence type="ECO:0000256" key="2">
    <source>
        <dbReference type="ARBA" id="ARBA00022729"/>
    </source>
</evidence>
<evidence type="ECO:0000313" key="4">
    <source>
        <dbReference type="EMBL" id="XAF55571.1"/>
    </source>
</evidence>
<evidence type="ECO:0000256" key="1">
    <source>
        <dbReference type="ARBA" id="ARBA00004613"/>
    </source>
</evidence>
<gene>
    <name evidence="4" type="ORF">AAGT77_08565</name>
</gene>
<dbReference type="InterPro" id="IPR051398">
    <property type="entry name" value="Polysacch_Deacetylase"/>
</dbReference>
<dbReference type="GO" id="GO:0016787">
    <property type="term" value="F:hydrolase activity"/>
    <property type="evidence" value="ECO:0007669"/>
    <property type="project" value="UniProtKB-KW"/>
</dbReference>
<evidence type="ECO:0000313" key="5">
    <source>
        <dbReference type="Proteomes" id="UP001445268"/>
    </source>
</evidence>
<dbReference type="CDD" id="cd10918">
    <property type="entry name" value="CE4_NodB_like_5s_6s"/>
    <property type="match status" value="1"/>
</dbReference>